<evidence type="ECO:0000313" key="5">
    <source>
        <dbReference type="Proteomes" id="UP001382904"/>
    </source>
</evidence>
<keyword evidence="5" id="KW-1185">Reference proteome</keyword>
<dbReference type="SUPFAM" id="SSF51735">
    <property type="entry name" value="NAD(P)-binding Rossmann-fold domains"/>
    <property type="match status" value="1"/>
</dbReference>
<dbReference type="Pfam" id="PF02774">
    <property type="entry name" value="Semialdhyde_dhC"/>
    <property type="match status" value="1"/>
</dbReference>
<comment type="caution">
    <text evidence="4">The sequence shown here is derived from an EMBL/GenBank/DDBJ whole genome shotgun (WGS) entry which is preliminary data.</text>
</comment>
<dbReference type="CDD" id="cd02316">
    <property type="entry name" value="VcASADH2_like_N"/>
    <property type="match status" value="1"/>
</dbReference>
<dbReference type="Gene3D" id="3.30.360.10">
    <property type="entry name" value="Dihydrodipicolinate Reductase, domain 2"/>
    <property type="match status" value="1"/>
</dbReference>
<dbReference type="EMBL" id="JBBKAM010000002">
    <property type="protein sequence ID" value="MEJ8643191.1"/>
    <property type="molecule type" value="Genomic_DNA"/>
</dbReference>
<dbReference type="SUPFAM" id="SSF55347">
    <property type="entry name" value="Glyceraldehyde-3-phosphate dehydrogenase-like, C-terminal domain"/>
    <property type="match status" value="1"/>
</dbReference>
<evidence type="ECO:0000256" key="1">
    <source>
        <dbReference type="ARBA" id="ARBA00010584"/>
    </source>
</evidence>
<dbReference type="SMART" id="SM00859">
    <property type="entry name" value="Semialdhyde_dh"/>
    <property type="match status" value="1"/>
</dbReference>
<dbReference type="PANTHER" id="PTHR46278">
    <property type="entry name" value="DEHYDROGENASE, PUTATIVE-RELATED"/>
    <property type="match status" value="1"/>
</dbReference>
<dbReference type="EC" id="1.2.1.11" evidence="4"/>
<gene>
    <name evidence="4" type="ORF">WKI68_20950</name>
</gene>
<accession>A0ABU8U6M9</accession>
<dbReference type="NCBIfam" id="NF011456">
    <property type="entry name" value="PRK14874.1"/>
    <property type="match status" value="1"/>
</dbReference>
<dbReference type="InterPro" id="IPR012280">
    <property type="entry name" value="Semialdhyde_DH_dimer_dom"/>
</dbReference>
<proteinExistence type="inferred from homology"/>
<comment type="similarity">
    <text evidence="1">Belongs to the aspartate-semialdehyde dehydrogenase family.</text>
</comment>
<evidence type="ECO:0000313" key="4">
    <source>
        <dbReference type="EMBL" id="MEJ8643191.1"/>
    </source>
</evidence>
<name>A0ABU8U6M9_9ACTN</name>
<feature type="domain" description="Semialdehyde dehydrogenase NAD-binding" evidence="3">
    <location>
        <begin position="58"/>
        <end position="173"/>
    </location>
</feature>
<evidence type="ECO:0000256" key="2">
    <source>
        <dbReference type="SAM" id="MobiDB-lite"/>
    </source>
</evidence>
<sequence>MIEPAPIAHTAPRRASGAYSNRVMSRSRRPARPPAVRVPCPPRIREAHAQLDDPAAPRIAVVGATGAVGGTLLELIEDRRLPYRRLHLVASARSAGRTIRVDGRDHGVSPLSRFDFGTVDAALFCAGEQVSRDWVPVAVAHGALAVDSTSAFRMDPGTPLVVPQLNAAELGRRPAGGVIAVPGAATVPVVRVVRDVERRWGIRRIVVSTYQGASGAGHAGIEELQDGSRTVLQDPQATVPSAEFSPALAFNVLPGIGDLLEDGSTRQERELADEVRKVLGLPGIEVTATCARVPMVSGHGAAVWVQCRAAVDRAELVALLRALPEVTVHDGGGPTPAALGDPDRLHVGRIRVSATAPDGFWLWLATDNLRVGGALDAVRIVEELLARGTL</sequence>
<dbReference type="Proteomes" id="UP001382904">
    <property type="component" value="Unassembled WGS sequence"/>
</dbReference>
<dbReference type="Gene3D" id="3.40.50.720">
    <property type="entry name" value="NAD(P)-binding Rossmann-like Domain"/>
    <property type="match status" value="1"/>
</dbReference>
<dbReference type="PANTHER" id="PTHR46278:SF2">
    <property type="entry name" value="ASPARTATE-SEMIALDEHYDE DEHYDROGENASE"/>
    <property type="match status" value="1"/>
</dbReference>
<protein>
    <submittedName>
        <fullName evidence="4">Aspartate-semialdehyde dehydrogenase</fullName>
        <ecNumber evidence="4">1.2.1.11</ecNumber>
    </submittedName>
</protein>
<dbReference type="PIRSF" id="PIRSF000148">
    <property type="entry name" value="ASA_dh"/>
    <property type="match status" value="1"/>
</dbReference>
<dbReference type="Pfam" id="PF01118">
    <property type="entry name" value="Semialdhyde_dh"/>
    <property type="match status" value="1"/>
</dbReference>
<reference evidence="4 5" key="1">
    <citation type="submission" date="2024-03" db="EMBL/GenBank/DDBJ databases">
        <title>Novel Streptomyces species of biotechnological and ecological value are a feature of Machair soil.</title>
        <authorList>
            <person name="Prole J.R."/>
            <person name="Goodfellow M."/>
            <person name="Allenby N."/>
            <person name="Ward A.C."/>
        </authorList>
    </citation>
    <scope>NUCLEOTIDE SEQUENCE [LARGE SCALE GENOMIC DNA]</scope>
    <source>
        <strain evidence="4 5">MS1.HAVA.3</strain>
    </source>
</reference>
<dbReference type="GO" id="GO:0004073">
    <property type="term" value="F:aspartate-semialdehyde dehydrogenase activity"/>
    <property type="evidence" value="ECO:0007669"/>
    <property type="project" value="UniProtKB-EC"/>
</dbReference>
<evidence type="ECO:0000259" key="3">
    <source>
        <dbReference type="SMART" id="SM00859"/>
    </source>
</evidence>
<keyword evidence="4" id="KW-0560">Oxidoreductase</keyword>
<feature type="region of interest" description="Disordered" evidence="2">
    <location>
        <begin position="1"/>
        <end position="39"/>
    </location>
</feature>
<organism evidence="4 5">
    <name type="scientific">Streptomyces caledonius</name>
    <dbReference type="NCBI Taxonomy" id="3134107"/>
    <lineage>
        <taxon>Bacteria</taxon>
        <taxon>Bacillati</taxon>
        <taxon>Actinomycetota</taxon>
        <taxon>Actinomycetes</taxon>
        <taxon>Kitasatosporales</taxon>
        <taxon>Streptomycetaceae</taxon>
        <taxon>Streptomyces</taxon>
    </lineage>
</organism>
<dbReference type="InterPro" id="IPR000534">
    <property type="entry name" value="Semialdehyde_DH_NAD-bd"/>
</dbReference>
<dbReference type="InterPro" id="IPR036291">
    <property type="entry name" value="NAD(P)-bd_dom_sf"/>
</dbReference>